<dbReference type="EMBL" id="ML179062">
    <property type="protein sequence ID" value="THV03876.1"/>
    <property type="molecule type" value="Genomic_DNA"/>
</dbReference>
<proteinExistence type="predicted"/>
<evidence type="ECO:0000313" key="3">
    <source>
        <dbReference type="Proteomes" id="UP000297245"/>
    </source>
</evidence>
<keyword evidence="3" id="KW-1185">Reference proteome</keyword>
<gene>
    <name evidence="2" type="ORF">K435DRAFT_851475</name>
</gene>
<organism evidence="2 3">
    <name type="scientific">Dendrothele bispora (strain CBS 962.96)</name>
    <dbReference type="NCBI Taxonomy" id="1314807"/>
    <lineage>
        <taxon>Eukaryota</taxon>
        <taxon>Fungi</taxon>
        <taxon>Dikarya</taxon>
        <taxon>Basidiomycota</taxon>
        <taxon>Agaricomycotina</taxon>
        <taxon>Agaricomycetes</taxon>
        <taxon>Agaricomycetidae</taxon>
        <taxon>Agaricales</taxon>
        <taxon>Agaricales incertae sedis</taxon>
        <taxon>Dendrothele</taxon>
    </lineage>
</organism>
<feature type="region of interest" description="Disordered" evidence="1">
    <location>
        <begin position="36"/>
        <end position="58"/>
    </location>
</feature>
<reference evidence="2 3" key="1">
    <citation type="journal article" date="2019" name="Nat. Ecol. Evol.">
        <title>Megaphylogeny resolves global patterns of mushroom evolution.</title>
        <authorList>
            <person name="Varga T."/>
            <person name="Krizsan K."/>
            <person name="Foldi C."/>
            <person name="Dima B."/>
            <person name="Sanchez-Garcia M."/>
            <person name="Sanchez-Ramirez S."/>
            <person name="Szollosi G.J."/>
            <person name="Szarkandi J.G."/>
            <person name="Papp V."/>
            <person name="Albert L."/>
            <person name="Andreopoulos W."/>
            <person name="Angelini C."/>
            <person name="Antonin V."/>
            <person name="Barry K.W."/>
            <person name="Bougher N.L."/>
            <person name="Buchanan P."/>
            <person name="Buyck B."/>
            <person name="Bense V."/>
            <person name="Catcheside P."/>
            <person name="Chovatia M."/>
            <person name="Cooper J."/>
            <person name="Damon W."/>
            <person name="Desjardin D."/>
            <person name="Finy P."/>
            <person name="Geml J."/>
            <person name="Haridas S."/>
            <person name="Hughes K."/>
            <person name="Justo A."/>
            <person name="Karasinski D."/>
            <person name="Kautmanova I."/>
            <person name="Kiss B."/>
            <person name="Kocsube S."/>
            <person name="Kotiranta H."/>
            <person name="LaButti K.M."/>
            <person name="Lechner B.E."/>
            <person name="Liimatainen K."/>
            <person name="Lipzen A."/>
            <person name="Lukacs Z."/>
            <person name="Mihaltcheva S."/>
            <person name="Morgado L.N."/>
            <person name="Niskanen T."/>
            <person name="Noordeloos M.E."/>
            <person name="Ohm R.A."/>
            <person name="Ortiz-Santana B."/>
            <person name="Ovrebo C."/>
            <person name="Racz N."/>
            <person name="Riley R."/>
            <person name="Savchenko A."/>
            <person name="Shiryaev A."/>
            <person name="Soop K."/>
            <person name="Spirin V."/>
            <person name="Szebenyi C."/>
            <person name="Tomsovsky M."/>
            <person name="Tulloss R.E."/>
            <person name="Uehling J."/>
            <person name="Grigoriev I.V."/>
            <person name="Vagvolgyi C."/>
            <person name="Papp T."/>
            <person name="Martin F.M."/>
            <person name="Miettinen O."/>
            <person name="Hibbett D.S."/>
            <person name="Nagy L.G."/>
        </authorList>
    </citation>
    <scope>NUCLEOTIDE SEQUENCE [LARGE SCALE GENOMIC DNA]</scope>
    <source>
        <strain evidence="2 3">CBS 962.96</strain>
    </source>
</reference>
<dbReference type="Proteomes" id="UP000297245">
    <property type="component" value="Unassembled WGS sequence"/>
</dbReference>
<evidence type="ECO:0000256" key="1">
    <source>
        <dbReference type="SAM" id="MobiDB-lite"/>
    </source>
</evidence>
<accession>A0A4V4HHS6</accession>
<protein>
    <submittedName>
        <fullName evidence="2">Uncharacterized protein</fullName>
    </submittedName>
</protein>
<dbReference type="AlphaFoldDB" id="A0A4V4HHS6"/>
<name>A0A4V4HHS6_DENBC</name>
<feature type="compositionally biased region" description="Low complexity" evidence="1">
    <location>
        <begin position="41"/>
        <end position="53"/>
    </location>
</feature>
<sequence length="96" mass="10597">MPFSVMYCSTRGLDLSTTLDRREFVNALQEVAVTDPDGHIPRSLASSLASSPSSQPPAPKIAAEFANYFNQSRYALLDRQDVDQYKDGNGRKSKAK</sequence>
<dbReference type="OrthoDB" id="245989at2759"/>
<evidence type="ECO:0000313" key="2">
    <source>
        <dbReference type="EMBL" id="THV03876.1"/>
    </source>
</evidence>